<sequence length="68" mass="7469">MLRLLFSAFILATTASACSTWCICKSGCKVDAGHKIWKQKDCTLVCNDRQDGPGRCDPLNGIVIDYCL</sequence>
<dbReference type="EMBL" id="HG992984">
    <property type="protein sequence ID" value="CAE7202882.1"/>
    <property type="molecule type" value="Genomic_DNA"/>
</dbReference>
<organism evidence="1 2">
    <name type="scientific">Pyrenophora teres f. teres</name>
    <dbReference type="NCBI Taxonomy" id="97479"/>
    <lineage>
        <taxon>Eukaryota</taxon>
        <taxon>Fungi</taxon>
        <taxon>Dikarya</taxon>
        <taxon>Ascomycota</taxon>
        <taxon>Pezizomycotina</taxon>
        <taxon>Dothideomycetes</taxon>
        <taxon>Pleosporomycetidae</taxon>
        <taxon>Pleosporales</taxon>
        <taxon>Pleosporineae</taxon>
        <taxon>Pleosporaceae</taxon>
        <taxon>Pyrenophora</taxon>
    </lineage>
</organism>
<dbReference type="PROSITE" id="PS51257">
    <property type="entry name" value="PROKAR_LIPOPROTEIN"/>
    <property type="match status" value="1"/>
</dbReference>
<protein>
    <submittedName>
        <fullName evidence="1">Uncharacterized protein</fullName>
    </submittedName>
</protein>
<name>A0A6S6WB50_9PLEO</name>
<gene>
    <name evidence="1" type="ORF">PTTW11_09121</name>
</gene>
<proteinExistence type="predicted"/>
<evidence type="ECO:0000313" key="2">
    <source>
        <dbReference type="Proteomes" id="UP000472372"/>
    </source>
</evidence>
<reference evidence="1" key="1">
    <citation type="submission" date="2021-02" db="EMBL/GenBank/DDBJ databases">
        <authorList>
            <person name="Syme A R."/>
            <person name="Syme A R."/>
            <person name="Moolhuijzen P."/>
        </authorList>
    </citation>
    <scope>NUCLEOTIDE SEQUENCE</scope>
    <source>
        <strain evidence="1">W1-1</strain>
    </source>
</reference>
<dbReference type="AlphaFoldDB" id="A0A6S6WB50"/>
<dbReference type="Proteomes" id="UP000472372">
    <property type="component" value="Chromosome 8"/>
</dbReference>
<accession>A0A6S6WB50</accession>
<evidence type="ECO:0000313" key="1">
    <source>
        <dbReference type="EMBL" id="CAE7202882.1"/>
    </source>
</evidence>